<evidence type="ECO:0000256" key="2">
    <source>
        <dbReference type="ARBA" id="ARBA00023002"/>
    </source>
</evidence>
<evidence type="ECO:0000313" key="6">
    <source>
        <dbReference type="EMBL" id="EOW80768.1"/>
    </source>
</evidence>
<dbReference type="OrthoDB" id="9771835at2"/>
<dbReference type="InterPro" id="IPR005475">
    <property type="entry name" value="Transketolase-like_Pyr-bd"/>
</dbReference>
<dbReference type="Gene3D" id="3.40.50.970">
    <property type="match status" value="1"/>
</dbReference>
<comment type="caution">
    <text evidence="5">The sequence shown here is derived from an EMBL/GenBank/DDBJ whole genome shotgun (WGS) entry which is preliminary data.</text>
</comment>
<dbReference type="AlphaFoldDB" id="R2XVH1"/>
<dbReference type="GO" id="GO:0016491">
    <property type="term" value="F:oxidoreductase activity"/>
    <property type="evidence" value="ECO:0007669"/>
    <property type="project" value="UniProtKB-KW"/>
</dbReference>
<dbReference type="SUPFAM" id="SSF52518">
    <property type="entry name" value="Thiamin diphosphate-binding fold (THDP-binding)"/>
    <property type="match status" value="1"/>
</dbReference>
<dbReference type="Proteomes" id="UP000014160">
    <property type="component" value="Unassembled WGS sequence"/>
</dbReference>
<dbReference type="CDD" id="cd07036">
    <property type="entry name" value="TPP_PYR_E1-PDHc-beta_like"/>
    <property type="match status" value="1"/>
</dbReference>
<organism evidence="5 7">
    <name type="scientific">Enterococcus gilvus ATCC BAA-350</name>
    <dbReference type="NCBI Taxonomy" id="1158614"/>
    <lineage>
        <taxon>Bacteria</taxon>
        <taxon>Bacillati</taxon>
        <taxon>Bacillota</taxon>
        <taxon>Bacilli</taxon>
        <taxon>Lactobacillales</taxon>
        <taxon>Enterococcaceae</taxon>
        <taxon>Enterococcus</taxon>
    </lineage>
</organism>
<dbReference type="SMART" id="SM00861">
    <property type="entry name" value="Transket_pyr"/>
    <property type="match status" value="1"/>
</dbReference>
<keyword evidence="2" id="KW-0560">Oxidoreductase</keyword>
<sequence>MRKLSMRQAVNEALHIAFNSDENIFTIGEDIAVYGGQLRCSYDLLDNFGPERVRDTPISEVAIVGAGIGAAMIGRRPVVELSYMDFIGVCFDQLLNQAAKMRYMYGGGVSIPLVIRTQCGAGLGNGAQHSQSLENILAHVPGIRVVMPSNAYDAKGLLLRAIRDNNPVVFVEHKALYKLKTEVPEEAYEVGYESEVKQAGEDITIISYSAMVNVALKAAKKLQEEGIRAEVIDVKSIEPLDMAPILQSIKKTGHAVIVHEAVKKSGFGGEIVAQIQEFAFESLKKPILRVTAPDVPVPFARNLEMAYVPDETQVIEAVKVTLKGGEGE</sequence>
<dbReference type="InterPro" id="IPR029061">
    <property type="entry name" value="THDP-binding"/>
</dbReference>
<comment type="cofactor">
    <cofactor evidence="1">
        <name>thiamine diphosphate</name>
        <dbReference type="ChEBI" id="CHEBI:58937"/>
    </cofactor>
</comment>
<dbReference type="EMBL" id="AJDQ01000012">
    <property type="protein sequence ID" value="EOI53957.1"/>
    <property type="molecule type" value="Genomic_DNA"/>
</dbReference>
<keyword evidence="8" id="KW-1185">Reference proteome</keyword>
<evidence type="ECO:0000313" key="8">
    <source>
        <dbReference type="Proteomes" id="UP000014160"/>
    </source>
</evidence>
<dbReference type="EMBL" id="ASWH01000001">
    <property type="protein sequence ID" value="EOW80768.1"/>
    <property type="molecule type" value="Genomic_DNA"/>
</dbReference>
<evidence type="ECO:0000313" key="5">
    <source>
        <dbReference type="EMBL" id="EOI53957.1"/>
    </source>
</evidence>
<dbReference type="Gene3D" id="3.40.50.920">
    <property type="match status" value="1"/>
</dbReference>
<dbReference type="InterPro" id="IPR033248">
    <property type="entry name" value="Transketolase_C"/>
</dbReference>
<dbReference type="Pfam" id="PF02780">
    <property type="entry name" value="Transketolase_C"/>
    <property type="match status" value="1"/>
</dbReference>
<evidence type="ECO:0000313" key="7">
    <source>
        <dbReference type="Proteomes" id="UP000013750"/>
    </source>
</evidence>
<dbReference type="SUPFAM" id="SSF52922">
    <property type="entry name" value="TK C-terminal domain-like"/>
    <property type="match status" value="1"/>
</dbReference>
<evidence type="ECO:0000256" key="1">
    <source>
        <dbReference type="ARBA" id="ARBA00001964"/>
    </source>
</evidence>
<accession>R2XVH1</accession>
<keyword evidence="3" id="KW-0786">Thiamine pyrophosphate</keyword>
<dbReference type="FunFam" id="3.40.50.970:FF:000001">
    <property type="entry name" value="Pyruvate dehydrogenase E1 beta subunit"/>
    <property type="match status" value="1"/>
</dbReference>
<dbReference type="PATRIC" id="fig|1158614.3.peg.3904"/>
<gene>
    <name evidence="6" type="ORF">I592_00052</name>
    <name evidence="5" type="ORF">UKC_03910</name>
</gene>
<dbReference type="Proteomes" id="UP000013750">
    <property type="component" value="Unassembled WGS sequence"/>
</dbReference>
<dbReference type="NCBIfam" id="NF006667">
    <property type="entry name" value="PRK09212.1"/>
    <property type="match status" value="1"/>
</dbReference>
<protein>
    <recommendedName>
        <fullName evidence="4">Transketolase-like pyrimidine-binding domain-containing protein</fullName>
    </recommendedName>
</protein>
<evidence type="ECO:0000259" key="4">
    <source>
        <dbReference type="SMART" id="SM00861"/>
    </source>
</evidence>
<dbReference type="RefSeq" id="WP_010782238.1">
    <property type="nucleotide sequence ID" value="NZ_ASWH01000001.1"/>
</dbReference>
<dbReference type="FunFam" id="3.40.50.920:FF:000001">
    <property type="entry name" value="Pyruvate dehydrogenase E1 beta subunit"/>
    <property type="match status" value="1"/>
</dbReference>
<dbReference type="Pfam" id="PF02779">
    <property type="entry name" value="Transket_pyr"/>
    <property type="match status" value="1"/>
</dbReference>
<dbReference type="eggNOG" id="COG0022">
    <property type="taxonomic scope" value="Bacteria"/>
</dbReference>
<evidence type="ECO:0000256" key="3">
    <source>
        <dbReference type="ARBA" id="ARBA00023052"/>
    </source>
</evidence>
<dbReference type="PANTHER" id="PTHR43257:SF2">
    <property type="entry name" value="PYRUVATE DEHYDROGENASE E1 COMPONENT SUBUNIT BETA"/>
    <property type="match status" value="1"/>
</dbReference>
<reference evidence="5 7" key="1">
    <citation type="submission" date="2013-02" db="EMBL/GenBank/DDBJ databases">
        <title>The Genome Sequence of Enterococcus gilvus ATCC BAA-350.</title>
        <authorList>
            <consortium name="The Broad Institute Genome Sequencing Platform"/>
            <consortium name="The Broad Institute Genome Sequencing Center for Infectious Disease"/>
            <person name="Earl A.M."/>
            <person name="Gilmore M.S."/>
            <person name="Lebreton F."/>
            <person name="Walker B."/>
            <person name="Young S.K."/>
            <person name="Zeng Q."/>
            <person name="Gargeya S."/>
            <person name="Fitzgerald M."/>
            <person name="Haas B."/>
            <person name="Abouelleil A."/>
            <person name="Alvarado L."/>
            <person name="Arachchi H.M."/>
            <person name="Berlin A.M."/>
            <person name="Chapman S.B."/>
            <person name="Dewar J."/>
            <person name="Goldberg J."/>
            <person name="Griggs A."/>
            <person name="Gujja S."/>
            <person name="Hansen M."/>
            <person name="Howarth C."/>
            <person name="Imamovic A."/>
            <person name="Larimer J."/>
            <person name="McCowan C."/>
            <person name="Murphy C."/>
            <person name="Neiman D."/>
            <person name="Pearson M."/>
            <person name="Priest M."/>
            <person name="Roberts A."/>
            <person name="Saif S."/>
            <person name="Shea T."/>
            <person name="Sisk P."/>
            <person name="Sykes S."/>
            <person name="Wortman J."/>
            <person name="Nusbaum C."/>
            <person name="Birren B."/>
        </authorList>
    </citation>
    <scope>NUCLEOTIDE SEQUENCE [LARGE SCALE GENOMIC DNA]</scope>
    <source>
        <strain evidence="5 7">ATCC BAA-350</strain>
    </source>
</reference>
<feature type="domain" description="Transketolase-like pyrimidine-binding" evidence="4">
    <location>
        <begin position="4"/>
        <end position="179"/>
    </location>
</feature>
<dbReference type="PANTHER" id="PTHR43257">
    <property type="entry name" value="PYRUVATE DEHYDROGENASE E1 COMPONENT BETA SUBUNIT"/>
    <property type="match status" value="1"/>
</dbReference>
<dbReference type="InterPro" id="IPR009014">
    <property type="entry name" value="Transketo_C/PFOR_II"/>
</dbReference>
<name>R2XVH1_9ENTE</name>
<proteinExistence type="predicted"/>
<dbReference type="HOGENOM" id="CLU_012907_1_0_9"/>
<reference evidence="6 8" key="2">
    <citation type="submission" date="2013-03" db="EMBL/GenBank/DDBJ databases">
        <title>The Genome Sequence of Enterococcus gilvus ATCC BAA-350 (PacBio/Illumina hybrid assembly).</title>
        <authorList>
            <consortium name="The Broad Institute Genomics Platform"/>
            <consortium name="The Broad Institute Genome Sequencing Center for Infectious Disease"/>
            <person name="Earl A."/>
            <person name="Russ C."/>
            <person name="Gilmore M."/>
            <person name="Surin D."/>
            <person name="Walker B."/>
            <person name="Young S."/>
            <person name="Zeng Q."/>
            <person name="Gargeya S."/>
            <person name="Fitzgerald M."/>
            <person name="Haas B."/>
            <person name="Abouelleil A."/>
            <person name="Allen A.W."/>
            <person name="Alvarado L."/>
            <person name="Arachchi H.M."/>
            <person name="Berlin A.M."/>
            <person name="Chapman S.B."/>
            <person name="Gainer-Dewar J."/>
            <person name="Goldberg J."/>
            <person name="Griggs A."/>
            <person name="Gujja S."/>
            <person name="Hansen M."/>
            <person name="Howarth C."/>
            <person name="Imamovic A."/>
            <person name="Ireland A."/>
            <person name="Larimer J."/>
            <person name="McCowan C."/>
            <person name="Murphy C."/>
            <person name="Pearson M."/>
            <person name="Poon T.W."/>
            <person name="Priest M."/>
            <person name="Roberts A."/>
            <person name="Saif S."/>
            <person name="Shea T."/>
            <person name="Sisk P."/>
            <person name="Sykes S."/>
            <person name="Wortman J."/>
            <person name="Nusbaum C."/>
            <person name="Birren B."/>
        </authorList>
    </citation>
    <scope>NUCLEOTIDE SEQUENCE [LARGE SCALE GENOMIC DNA]</scope>
    <source>
        <strain evidence="6 8">ATCC BAA-350</strain>
    </source>
</reference>